<feature type="domain" description="Alanyl-transfer RNA synthetases family profile" evidence="7">
    <location>
        <begin position="1"/>
        <end position="236"/>
    </location>
</feature>
<dbReference type="InterPro" id="IPR018163">
    <property type="entry name" value="Thr/Ala-tRNA-synth_IIc_edit"/>
</dbReference>
<dbReference type="EMBL" id="FPKR01000008">
    <property type="protein sequence ID" value="SFZ76956.1"/>
    <property type="molecule type" value="Genomic_DNA"/>
</dbReference>
<dbReference type="GO" id="GO:0046872">
    <property type="term" value="F:metal ion binding"/>
    <property type="evidence" value="ECO:0007669"/>
    <property type="project" value="UniProtKB-KW"/>
</dbReference>
<dbReference type="InterPro" id="IPR018164">
    <property type="entry name" value="Ala-tRNA-synth_IIc_N"/>
</dbReference>
<evidence type="ECO:0000256" key="5">
    <source>
        <dbReference type="ARBA" id="ARBA00022833"/>
    </source>
</evidence>
<evidence type="ECO:0000313" key="8">
    <source>
        <dbReference type="EMBL" id="SFZ76956.1"/>
    </source>
</evidence>
<dbReference type="GO" id="GO:0003676">
    <property type="term" value="F:nucleic acid binding"/>
    <property type="evidence" value="ECO:0007669"/>
    <property type="project" value="InterPro"/>
</dbReference>
<dbReference type="GO" id="GO:0002161">
    <property type="term" value="F:aminoacyl-tRNA deacylase activity"/>
    <property type="evidence" value="ECO:0007669"/>
    <property type="project" value="UniProtKB-ARBA"/>
</dbReference>
<dbReference type="GO" id="GO:0004813">
    <property type="term" value="F:alanine-tRNA ligase activity"/>
    <property type="evidence" value="ECO:0007669"/>
    <property type="project" value="InterPro"/>
</dbReference>
<reference evidence="8 9" key="1">
    <citation type="submission" date="2016-11" db="EMBL/GenBank/DDBJ databases">
        <authorList>
            <person name="Jaros S."/>
            <person name="Januszkiewicz K."/>
            <person name="Wedrychowicz H."/>
        </authorList>
    </citation>
    <scope>NUCLEOTIDE SEQUENCE [LARGE SCALE GENOMIC DNA]</scope>
    <source>
        <strain evidence="8 9">DSM 18899</strain>
    </source>
</reference>
<dbReference type="OrthoDB" id="9812949at2"/>
<dbReference type="InterPro" id="IPR051335">
    <property type="entry name" value="Alanyl-tRNA_Editing_Enzymes"/>
</dbReference>
<dbReference type="GO" id="GO:0005524">
    <property type="term" value="F:ATP binding"/>
    <property type="evidence" value="ECO:0007669"/>
    <property type="project" value="InterPro"/>
</dbReference>
<evidence type="ECO:0000256" key="3">
    <source>
        <dbReference type="ARBA" id="ARBA00017959"/>
    </source>
</evidence>
<dbReference type="InterPro" id="IPR012947">
    <property type="entry name" value="tRNA_SAD"/>
</dbReference>
<dbReference type="GO" id="GO:0005737">
    <property type="term" value="C:cytoplasm"/>
    <property type="evidence" value="ECO:0007669"/>
    <property type="project" value="UniProtKB-SubCell"/>
</dbReference>
<sequence length="236" mass="25359">MSELLFRQDAYLQHCSAVVTQVAEQGIQLDRTIFYPNGGGQPGDSGLLRLADGREIAIVNSVKGGAADEVWHVPAEGSILPAVGEAVQLELDWARRYTHMRYHTALHLLCAVVDAPVTGGQVAHDKARLDFGVEMAALDKDAIEAQLNALVDAAQPVTARWISDAELDAQPELVKTMSVSPPRGAGEVRLIEVAGTDLQPCGGTHVRNTVEIGRLVVQKIKSEGKQNKRIIIAFAA</sequence>
<keyword evidence="4" id="KW-0479">Metal-binding</keyword>
<dbReference type="STRING" id="1121279.SAMN02745887_02167"/>
<comment type="subcellular location">
    <subcellularLocation>
        <location evidence="2">Cytoplasm</location>
    </subcellularLocation>
</comment>
<dbReference type="Pfam" id="PF07973">
    <property type="entry name" value="tRNA_SAD"/>
    <property type="match status" value="1"/>
</dbReference>
<accession>A0A1K2HJF7</accession>
<dbReference type="RefSeq" id="WP_072428686.1">
    <property type="nucleotide sequence ID" value="NZ_FPKR01000008.1"/>
</dbReference>
<keyword evidence="9" id="KW-1185">Reference proteome</keyword>
<gene>
    <name evidence="8" type="ORF">SAMN02745887_02167</name>
</gene>
<dbReference type="Gene3D" id="3.30.980.10">
    <property type="entry name" value="Threonyl-trna Synthetase, Chain A, domain 2"/>
    <property type="match status" value="1"/>
</dbReference>
<dbReference type="AlphaFoldDB" id="A0A1K2HJF7"/>
<evidence type="ECO:0000256" key="1">
    <source>
        <dbReference type="ARBA" id="ARBA00001947"/>
    </source>
</evidence>
<keyword evidence="5" id="KW-0862">Zinc</keyword>
<dbReference type="SUPFAM" id="SSF55186">
    <property type="entry name" value="ThrRS/AlaRS common domain"/>
    <property type="match status" value="1"/>
</dbReference>
<dbReference type="InterPro" id="IPR018165">
    <property type="entry name" value="Ala-tRNA-synth_IIc_core"/>
</dbReference>
<dbReference type="Pfam" id="PF01411">
    <property type="entry name" value="tRNA-synt_2c"/>
    <property type="match status" value="1"/>
</dbReference>
<organism evidence="8 9">
    <name type="scientific">Chitinimonas taiwanensis DSM 18899</name>
    <dbReference type="NCBI Taxonomy" id="1121279"/>
    <lineage>
        <taxon>Bacteria</taxon>
        <taxon>Pseudomonadati</taxon>
        <taxon>Pseudomonadota</taxon>
        <taxon>Betaproteobacteria</taxon>
        <taxon>Neisseriales</taxon>
        <taxon>Chitinibacteraceae</taxon>
        <taxon>Chitinimonas</taxon>
    </lineage>
</organism>
<dbReference type="SUPFAM" id="SSF50447">
    <property type="entry name" value="Translation proteins"/>
    <property type="match status" value="1"/>
</dbReference>
<evidence type="ECO:0000256" key="6">
    <source>
        <dbReference type="ARBA" id="ARBA00032577"/>
    </source>
</evidence>
<evidence type="ECO:0000256" key="2">
    <source>
        <dbReference type="ARBA" id="ARBA00004496"/>
    </source>
</evidence>
<dbReference type="Proteomes" id="UP000186513">
    <property type="component" value="Unassembled WGS sequence"/>
</dbReference>
<dbReference type="SMART" id="SM00863">
    <property type="entry name" value="tRNA_SAD"/>
    <property type="match status" value="1"/>
</dbReference>
<evidence type="ECO:0000259" key="7">
    <source>
        <dbReference type="PROSITE" id="PS50860"/>
    </source>
</evidence>
<comment type="cofactor">
    <cofactor evidence="1">
        <name>Zn(2+)</name>
        <dbReference type="ChEBI" id="CHEBI:29105"/>
    </cofactor>
</comment>
<evidence type="ECO:0000256" key="4">
    <source>
        <dbReference type="ARBA" id="ARBA00022723"/>
    </source>
</evidence>
<proteinExistence type="predicted"/>
<name>A0A1K2HJF7_9NEIS</name>
<dbReference type="PANTHER" id="PTHR43462:SF1">
    <property type="entry name" value="ALANYL-TRNA EDITING PROTEIN AARSD1"/>
    <property type="match status" value="1"/>
</dbReference>
<dbReference type="PANTHER" id="PTHR43462">
    <property type="entry name" value="ALANYL-TRNA EDITING PROTEIN"/>
    <property type="match status" value="1"/>
</dbReference>
<dbReference type="Gene3D" id="2.40.30.130">
    <property type="match status" value="1"/>
</dbReference>
<dbReference type="InterPro" id="IPR009000">
    <property type="entry name" value="Transl_B-barrel_sf"/>
</dbReference>
<protein>
    <recommendedName>
        <fullName evidence="3">Alanine--tRNA ligase</fullName>
    </recommendedName>
    <alternativeName>
        <fullName evidence="6">Alanyl-tRNA synthetase</fullName>
    </alternativeName>
</protein>
<dbReference type="GO" id="GO:0006419">
    <property type="term" value="P:alanyl-tRNA aminoacylation"/>
    <property type="evidence" value="ECO:0007669"/>
    <property type="project" value="InterPro"/>
</dbReference>
<dbReference type="PROSITE" id="PS50860">
    <property type="entry name" value="AA_TRNA_LIGASE_II_ALA"/>
    <property type="match status" value="1"/>
</dbReference>
<evidence type="ECO:0000313" key="9">
    <source>
        <dbReference type="Proteomes" id="UP000186513"/>
    </source>
</evidence>